<name>A0A6N9YI24_9ACTN</name>
<dbReference type="SUPFAM" id="SSF48208">
    <property type="entry name" value="Six-hairpin glycosidases"/>
    <property type="match status" value="1"/>
</dbReference>
<reference evidence="4 5" key="1">
    <citation type="submission" date="2020-02" db="EMBL/GenBank/DDBJ databases">
        <authorList>
            <person name="Li X.-J."/>
            <person name="Feng X.-M."/>
        </authorList>
    </citation>
    <scope>NUCLEOTIDE SEQUENCE [LARGE SCALE GENOMIC DNA]</scope>
    <source>
        <strain evidence="4 5">CGMCC 4.7225</strain>
    </source>
</reference>
<dbReference type="Pfam" id="PF21307">
    <property type="entry name" value="Glyco_hydro_95_C"/>
    <property type="match status" value="1"/>
</dbReference>
<proteinExistence type="predicted"/>
<dbReference type="Pfam" id="PF22124">
    <property type="entry name" value="Glyco_hydro_95_cat"/>
    <property type="match status" value="1"/>
</dbReference>
<feature type="domain" description="Glycosyl hydrolase family 95 N-terminal" evidence="1">
    <location>
        <begin position="4"/>
        <end position="258"/>
    </location>
</feature>
<evidence type="ECO:0000313" key="5">
    <source>
        <dbReference type="Proteomes" id="UP000469185"/>
    </source>
</evidence>
<dbReference type="EMBL" id="JAAGOB010000002">
    <property type="protein sequence ID" value="NED94614.1"/>
    <property type="molecule type" value="Genomic_DNA"/>
</dbReference>
<dbReference type="GO" id="GO:0004560">
    <property type="term" value="F:alpha-L-fucosidase activity"/>
    <property type="evidence" value="ECO:0007669"/>
    <property type="project" value="InterPro"/>
</dbReference>
<feature type="domain" description="Glycosyl hydrolase family 95 catalytic" evidence="3">
    <location>
        <begin position="289"/>
        <end position="701"/>
    </location>
</feature>
<sequence length="796" mass="85427">MRTIRYRRASEDWLDGLPLGNGRTGAMVVTGDDGVRLQLNDGTAWSGSPASEHRRGQADAVDAAAARAEARRLFDSGQAVAAEVALQTLQARYAQAYLPLADVQIRHAPSVEVERMLDLEDAVHTATAGAVRHETFVSTPDGVLVHQFVSPKPTDVTVVATSPLRPLAHGWDGHRLQLLLALPADVAPGHEPFEPAIRWHVDGVVPVQAAVVAGVVHDGVVEVADAAEGGPVENRRVRVRFSSVRRLRLVLATATTFTAVGREPHLDVQAAAEQAGSVVTAALACDAGTLRARHVAAHRELFDRVGLRLGPQDDPAAEIVDPDQRVAALAAGSGADATADPPLLETLFDYGRYLLISSSRPGGLPATLQGLWNEQMQPPWSSAYTLNINTEMNYWAAGPLGLPETEDPLLELVEALAENGESTAARLYGARGWTAHHNTDAWVFTSPTSGDAAWSQWPMGGAWLVCQLDRRRRFGAADAQWLRRIWPLARGAAAFVLDLLEPDDDGHLVSFPSTSPENHYATPGGPAAITVGSGMDRALAAELFSIVVALSEDSGQDGDPVAAEARQARARLRPPVIDPDGTLREWHAGAQQAEPEHRHLSHLVFAYPGTAELDDELAAAVGRTLDARGDDSTGWSLAWKLALRARLREPARFASLLRYLIRPVTGQAAHAGGLYPNLFAAHPPFQIDGNLGYTAAVCEALVQGHRGHIDLLPGWPEDLGDGSVRGLIAEPGITVGFDWRDGIPVTVTLRALSARQAGPRVVRHRGTSRNIEIPENRHVTVEWSSAGVHTCKQGDR</sequence>
<dbReference type="PIRSF" id="PIRSF007663">
    <property type="entry name" value="UCP007663"/>
    <property type="match status" value="1"/>
</dbReference>
<dbReference type="RefSeq" id="WP_163816528.1">
    <property type="nucleotide sequence ID" value="NZ_JAAGOB010000002.1"/>
</dbReference>
<accession>A0A6N9YI24</accession>
<feature type="domain" description="Alpha fucosidase A-like C-terminal" evidence="2">
    <location>
        <begin position="703"/>
        <end position="757"/>
    </location>
</feature>
<dbReference type="GO" id="GO:0005975">
    <property type="term" value="P:carbohydrate metabolic process"/>
    <property type="evidence" value="ECO:0007669"/>
    <property type="project" value="InterPro"/>
</dbReference>
<dbReference type="AlphaFoldDB" id="A0A6N9YI24"/>
<dbReference type="InterPro" id="IPR027414">
    <property type="entry name" value="GH95_N_dom"/>
</dbReference>
<dbReference type="InterPro" id="IPR016518">
    <property type="entry name" value="Alpha-L-fucosidase"/>
</dbReference>
<keyword evidence="5" id="KW-1185">Reference proteome</keyword>
<gene>
    <name evidence="4" type="ORF">G1H11_04740</name>
</gene>
<dbReference type="Proteomes" id="UP000469185">
    <property type="component" value="Unassembled WGS sequence"/>
</dbReference>
<keyword evidence="4" id="KW-0378">Hydrolase</keyword>
<dbReference type="InterPro" id="IPR008928">
    <property type="entry name" value="6-hairpin_glycosidase_sf"/>
</dbReference>
<dbReference type="InterPro" id="IPR049053">
    <property type="entry name" value="AFCA-like_C"/>
</dbReference>
<protein>
    <submittedName>
        <fullName evidence="4">Glycoside hydrolase family 95 protein</fullName>
    </submittedName>
</protein>
<comment type="caution">
    <text evidence="4">The sequence shown here is derived from an EMBL/GenBank/DDBJ whole genome shotgun (WGS) entry which is preliminary data.</text>
</comment>
<dbReference type="Gene3D" id="1.50.10.10">
    <property type="match status" value="1"/>
</dbReference>
<evidence type="ECO:0000313" key="4">
    <source>
        <dbReference type="EMBL" id="NED94614.1"/>
    </source>
</evidence>
<dbReference type="PANTHER" id="PTHR31084">
    <property type="entry name" value="ALPHA-L-FUCOSIDASE 2"/>
    <property type="match status" value="1"/>
</dbReference>
<evidence type="ECO:0000259" key="3">
    <source>
        <dbReference type="Pfam" id="PF22124"/>
    </source>
</evidence>
<organism evidence="4 5">
    <name type="scientific">Phytoactinopolyspora alkaliphila</name>
    <dbReference type="NCBI Taxonomy" id="1783498"/>
    <lineage>
        <taxon>Bacteria</taxon>
        <taxon>Bacillati</taxon>
        <taxon>Actinomycetota</taxon>
        <taxon>Actinomycetes</taxon>
        <taxon>Jiangellales</taxon>
        <taxon>Jiangellaceae</taxon>
        <taxon>Phytoactinopolyspora</taxon>
    </lineage>
</organism>
<dbReference type="PANTHER" id="PTHR31084:SF0">
    <property type="entry name" value="ALPHA-L-FUCOSIDASE 2"/>
    <property type="match status" value="1"/>
</dbReference>
<dbReference type="InterPro" id="IPR054363">
    <property type="entry name" value="GH95_cat"/>
</dbReference>
<evidence type="ECO:0000259" key="2">
    <source>
        <dbReference type="Pfam" id="PF21307"/>
    </source>
</evidence>
<evidence type="ECO:0000259" key="1">
    <source>
        <dbReference type="Pfam" id="PF14498"/>
    </source>
</evidence>
<dbReference type="Pfam" id="PF14498">
    <property type="entry name" value="Glyco_hyd_65N_2"/>
    <property type="match status" value="1"/>
</dbReference>
<dbReference type="InterPro" id="IPR012341">
    <property type="entry name" value="6hp_glycosidase-like_sf"/>
</dbReference>